<dbReference type="GO" id="GO:0030313">
    <property type="term" value="C:cell envelope"/>
    <property type="evidence" value="ECO:0007669"/>
    <property type="project" value="TreeGrafter"/>
</dbReference>
<dbReference type="PANTHER" id="PTHR30097:SF4">
    <property type="entry name" value="SLR6042 PROTEIN"/>
    <property type="match status" value="1"/>
</dbReference>
<keyword evidence="1" id="KW-0813">Transport</keyword>
<dbReference type="InterPro" id="IPR051909">
    <property type="entry name" value="MFP_Cation_Efflux"/>
</dbReference>
<dbReference type="PANTHER" id="PTHR30097">
    <property type="entry name" value="CATION EFFLUX SYSTEM PROTEIN CUSB"/>
    <property type="match status" value="1"/>
</dbReference>
<dbReference type="AlphaFoldDB" id="A0A9X4XLK6"/>
<dbReference type="Pfam" id="PF25954">
    <property type="entry name" value="Beta-barrel_RND_2"/>
    <property type="match status" value="1"/>
</dbReference>
<dbReference type="GO" id="GO:0060003">
    <property type="term" value="P:copper ion export"/>
    <property type="evidence" value="ECO:0007669"/>
    <property type="project" value="TreeGrafter"/>
</dbReference>
<evidence type="ECO:0000256" key="1">
    <source>
        <dbReference type="ARBA" id="ARBA00022448"/>
    </source>
</evidence>
<sequence length="367" mass="39700">MHVRCPGRSLQAALGRVPRSRVVHCLARSRASGRNPCRAQLNDFGTALVTVGRDRRPVPIPAFRGDVMRPLVFLPILAALCLKPVPLAAHSDAGAFAGGHHDHHRRHHGGAGGHHDHHRRHHGGDTDATPSAATYQGVVRLDPRKVREVVIKVNAKVINLRRLQPGRPVTKGEVLMEFESAELETIQRTYIEMVANFDALQAFSVTGGEKLVEARISLQWRGLSEEGIRQIEDRRSPLKTVPVVSPVNGYLVDIAVVEGEIINAGVRSGLFSAAGTTLLRVAERDGLLIEAAVPSRAAARLAAGDPAEFWMDADRRRGFPGRVEQVLPIVNAANQTRLVRIRPDTAAAPAALPNGTVVRVSIGNGND</sequence>
<dbReference type="GO" id="GO:0015679">
    <property type="term" value="P:plasma membrane copper ion transport"/>
    <property type="evidence" value="ECO:0007669"/>
    <property type="project" value="TreeGrafter"/>
</dbReference>
<feature type="region of interest" description="Disordered" evidence="2">
    <location>
        <begin position="98"/>
        <end position="131"/>
    </location>
</feature>
<protein>
    <submittedName>
        <fullName evidence="4">HlyD family efflux transporter periplasmic adaptor subunit</fullName>
    </submittedName>
</protein>
<name>A0A9X4XLK6_9BRAD</name>
<dbReference type="Gene3D" id="2.40.30.170">
    <property type="match status" value="1"/>
</dbReference>
<evidence type="ECO:0000256" key="2">
    <source>
        <dbReference type="SAM" id="MobiDB-lite"/>
    </source>
</evidence>
<comment type="caution">
    <text evidence="4">The sequence shown here is derived from an EMBL/GenBank/DDBJ whole genome shotgun (WGS) entry which is preliminary data.</text>
</comment>
<proteinExistence type="predicted"/>
<dbReference type="EMBL" id="WNKV01000010">
    <property type="protein sequence ID" value="MTW17395.1"/>
    <property type="molecule type" value="Genomic_DNA"/>
</dbReference>
<evidence type="ECO:0000313" key="5">
    <source>
        <dbReference type="Proteomes" id="UP000438991"/>
    </source>
</evidence>
<accession>A0A9X4XLK6</accession>
<feature type="compositionally biased region" description="Basic residues" evidence="2">
    <location>
        <begin position="101"/>
        <end position="122"/>
    </location>
</feature>
<organism evidence="4 5">
    <name type="scientific">Rhodoplanes serenus</name>
    <dbReference type="NCBI Taxonomy" id="200615"/>
    <lineage>
        <taxon>Bacteria</taxon>
        <taxon>Pseudomonadati</taxon>
        <taxon>Pseudomonadota</taxon>
        <taxon>Alphaproteobacteria</taxon>
        <taxon>Hyphomicrobiales</taxon>
        <taxon>Nitrobacteraceae</taxon>
        <taxon>Rhodoplanes</taxon>
    </lineage>
</organism>
<evidence type="ECO:0000259" key="3">
    <source>
        <dbReference type="Pfam" id="PF25954"/>
    </source>
</evidence>
<feature type="domain" description="CusB-like beta-barrel" evidence="3">
    <location>
        <begin position="289"/>
        <end position="362"/>
    </location>
</feature>
<dbReference type="InterPro" id="IPR058792">
    <property type="entry name" value="Beta-barrel_RND_2"/>
</dbReference>
<reference evidence="4 5" key="1">
    <citation type="submission" date="2019-11" db="EMBL/GenBank/DDBJ databases">
        <title>Whole-genome sequence of Rhodoplanes serenus DSM 18633, type strain.</title>
        <authorList>
            <person name="Kyndt J.A."/>
            <person name="Meyer T.E."/>
        </authorList>
    </citation>
    <scope>NUCLEOTIDE SEQUENCE [LARGE SCALE GENOMIC DNA]</scope>
    <source>
        <strain evidence="4 5">DSM 18633</strain>
    </source>
</reference>
<gene>
    <name evidence="4" type="ORF">GJ689_14400</name>
</gene>
<evidence type="ECO:0000313" key="4">
    <source>
        <dbReference type="EMBL" id="MTW17395.1"/>
    </source>
</evidence>
<dbReference type="Proteomes" id="UP000438991">
    <property type="component" value="Unassembled WGS sequence"/>
</dbReference>